<dbReference type="RefSeq" id="XP_038747024.1">
    <property type="nucleotide sequence ID" value="XM_038887417.1"/>
</dbReference>
<proteinExistence type="predicted"/>
<protein>
    <submittedName>
        <fullName evidence="1">Uncharacterized protein</fullName>
    </submittedName>
</protein>
<dbReference type="OrthoDB" id="4839920at2759"/>
<evidence type="ECO:0000313" key="2">
    <source>
        <dbReference type="Proteomes" id="UP000781932"/>
    </source>
</evidence>
<reference evidence="1" key="1">
    <citation type="submission" date="2020-03" db="EMBL/GenBank/DDBJ databases">
        <authorList>
            <person name="He L."/>
        </authorList>
    </citation>
    <scope>NUCLEOTIDE SEQUENCE</scope>
    <source>
        <strain evidence="1">CkLH20</strain>
    </source>
</reference>
<dbReference type="GeneID" id="62160491"/>
<dbReference type="EMBL" id="JAATWM020000013">
    <property type="protein sequence ID" value="KAF9877563.1"/>
    <property type="molecule type" value="Genomic_DNA"/>
</dbReference>
<keyword evidence="2" id="KW-1185">Reference proteome</keyword>
<dbReference type="AlphaFoldDB" id="A0A9P6I739"/>
<gene>
    <name evidence="1" type="ORF">CkaCkLH20_04698</name>
</gene>
<name>A0A9P6I739_9PEZI</name>
<evidence type="ECO:0000313" key="1">
    <source>
        <dbReference type="EMBL" id="KAF9877563.1"/>
    </source>
</evidence>
<accession>A0A9P6I739</accession>
<reference evidence="1" key="2">
    <citation type="submission" date="2020-11" db="EMBL/GenBank/DDBJ databases">
        <title>Whole genome sequencing of Colletotrichum sp.</title>
        <authorList>
            <person name="Li H."/>
        </authorList>
    </citation>
    <scope>NUCLEOTIDE SEQUENCE</scope>
    <source>
        <strain evidence="1">CkLH20</strain>
    </source>
</reference>
<sequence>MALESEVPSMAVSGERQPVPMPDAVMLTEYLSSKESSVVETLTIVASGSSTVTAATDRLREKTQHVDALLVQLKQAERSARL</sequence>
<dbReference type="Proteomes" id="UP000781932">
    <property type="component" value="Unassembled WGS sequence"/>
</dbReference>
<organism evidence="1 2">
    <name type="scientific">Colletotrichum karsti</name>
    <dbReference type="NCBI Taxonomy" id="1095194"/>
    <lineage>
        <taxon>Eukaryota</taxon>
        <taxon>Fungi</taxon>
        <taxon>Dikarya</taxon>
        <taxon>Ascomycota</taxon>
        <taxon>Pezizomycotina</taxon>
        <taxon>Sordariomycetes</taxon>
        <taxon>Hypocreomycetidae</taxon>
        <taxon>Glomerellales</taxon>
        <taxon>Glomerellaceae</taxon>
        <taxon>Colletotrichum</taxon>
        <taxon>Colletotrichum boninense species complex</taxon>
    </lineage>
</organism>
<comment type="caution">
    <text evidence="1">The sequence shown here is derived from an EMBL/GenBank/DDBJ whole genome shotgun (WGS) entry which is preliminary data.</text>
</comment>